<dbReference type="EMBL" id="OOFM01000005">
    <property type="protein sequence ID" value="SPL65412.1"/>
    <property type="molecule type" value="Genomic_DNA"/>
</dbReference>
<sequence>MKTFGAEARDLSYEISERELELQLLTEFQEKGGQFRLSITCDHPDDYVKNLIQRKARDEFMLRTVMNYMVKQAKLDLNEAVLKLRVHASSHNKANESEAQP</sequence>
<dbReference type="Proteomes" id="UP000246073">
    <property type="component" value="Unassembled WGS sequence"/>
</dbReference>
<name>A0A2P9HMR2_9HYPH</name>
<organism evidence="1 2">
    <name type="scientific">Ochrobactrum soli</name>
    <dbReference type="NCBI Taxonomy" id="2448455"/>
    <lineage>
        <taxon>Bacteria</taxon>
        <taxon>Pseudomonadati</taxon>
        <taxon>Pseudomonadota</taxon>
        <taxon>Alphaproteobacteria</taxon>
        <taxon>Hyphomicrobiales</taxon>
        <taxon>Brucellaceae</taxon>
        <taxon>Brucella/Ochrobactrum group</taxon>
        <taxon>Ochrobactrum</taxon>
    </lineage>
</organism>
<gene>
    <name evidence="1" type="ORF">OHAE_1279</name>
</gene>
<evidence type="ECO:0000313" key="1">
    <source>
        <dbReference type="EMBL" id="SPL65412.1"/>
    </source>
</evidence>
<dbReference type="AlphaFoldDB" id="A0A2P9HMR2"/>
<reference evidence="2" key="1">
    <citation type="submission" date="2017-12" db="EMBL/GenBank/DDBJ databases">
        <authorList>
            <person name="Diaz M."/>
        </authorList>
    </citation>
    <scope>NUCLEOTIDE SEQUENCE [LARGE SCALE GENOMIC DNA]</scope>
    <source>
        <strain evidence="2">FI11154</strain>
    </source>
</reference>
<accession>A0A2P9HMR2</accession>
<dbReference type="RefSeq" id="WP_109369064.1">
    <property type="nucleotide sequence ID" value="NZ_OOFM01000005.1"/>
</dbReference>
<evidence type="ECO:0000313" key="2">
    <source>
        <dbReference type="Proteomes" id="UP000246073"/>
    </source>
</evidence>
<proteinExistence type="predicted"/>
<protein>
    <submittedName>
        <fullName evidence="1">Uncharacterized protein</fullName>
    </submittedName>
</protein>